<dbReference type="Proteomes" id="UP001600941">
    <property type="component" value="Unassembled WGS sequence"/>
</dbReference>
<sequence>MKKRFQRVMAWMLTVLMILTYIPTDVWADGQNVQENTVQQEETDSAGE</sequence>
<comment type="caution">
    <text evidence="1">The sequence shown here is derived from an EMBL/GenBank/DDBJ whole genome shotgun (WGS) entry which is preliminary data.</text>
</comment>
<name>A0ABQ0BRJ1_9FIRM</name>
<keyword evidence="2" id="KW-1185">Reference proteome</keyword>
<dbReference type="RefSeq" id="WP_390423455.1">
    <property type="nucleotide sequence ID" value="NZ_BAABZQ010000001.1"/>
</dbReference>
<proteinExistence type="predicted"/>
<dbReference type="EMBL" id="BAABZQ010000001">
    <property type="protein sequence ID" value="GAA6499157.1"/>
    <property type="molecule type" value="Genomic_DNA"/>
</dbReference>
<organism evidence="1 2">
    <name type="scientific">Blautia parvula</name>
    <dbReference type="NCBI Taxonomy" id="2877527"/>
    <lineage>
        <taxon>Bacteria</taxon>
        <taxon>Bacillati</taxon>
        <taxon>Bacillota</taxon>
        <taxon>Clostridia</taxon>
        <taxon>Lachnospirales</taxon>
        <taxon>Lachnospiraceae</taxon>
        <taxon>Blautia</taxon>
    </lineage>
</organism>
<reference evidence="1 2" key="1">
    <citation type="submission" date="2024-04" db="EMBL/GenBank/DDBJ databases">
        <title>Defined microbial consortia suppress multidrug-resistant proinflammatory Enterobacteriaceae via ecological control.</title>
        <authorList>
            <person name="Furuichi M."/>
            <person name="Kawaguchi T."/>
            <person name="Pust M."/>
            <person name="Yasuma K."/>
            <person name="Plichta D."/>
            <person name="Hasegawa N."/>
            <person name="Ohya T."/>
            <person name="Bhattarai S."/>
            <person name="Sasajima S."/>
            <person name="Aoto Y."/>
            <person name="Tuganbaev T."/>
            <person name="Yaginuma M."/>
            <person name="Ueda M."/>
            <person name="Okahashi N."/>
            <person name="Amafuji K."/>
            <person name="Kiridooshi Y."/>
            <person name="Sugita K."/>
            <person name="Strazar M."/>
            <person name="Skelly A."/>
            <person name="Suda W."/>
            <person name="Hattori M."/>
            <person name="Nakamoto N."/>
            <person name="Caballero S."/>
            <person name="Norman J."/>
            <person name="Olle B."/>
            <person name="Tanoue T."/>
            <person name="Arita M."/>
            <person name="Bucci V."/>
            <person name="Atarashi K."/>
            <person name="Xavier R."/>
            <person name="Honda K."/>
        </authorList>
    </citation>
    <scope>NUCLEOTIDE SEQUENCE [LARGE SCALE GENOMIC DNA]</scope>
    <source>
        <strain evidence="2">k34-0107-D12</strain>
    </source>
</reference>
<protein>
    <submittedName>
        <fullName evidence="1">Uncharacterized protein</fullName>
    </submittedName>
</protein>
<gene>
    <name evidence="1" type="ORF">K340107D12_19730</name>
</gene>
<evidence type="ECO:0000313" key="2">
    <source>
        <dbReference type="Proteomes" id="UP001600941"/>
    </source>
</evidence>
<accession>A0ABQ0BRJ1</accession>
<evidence type="ECO:0000313" key="1">
    <source>
        <dbReference type="EMBL" id="GAA6499157.1"/>
    </source>
</evidence>